<gene>
    <name evidence="1" type="ORF">A2242_03915</name>
</gene>
<evidence type="ECO:0000313" key="1">
    <source>
        <dbReference type="EMBL" id="OGF26527.1"/>
    </source>
</evidence>
<protein>
    <submittedName>
        <fullName evidence="1">Uncharacterized protein</fullName>
    </submittedName>
</protein>
<dbReference type="EMBL" id="MFGC01000045">
    <property type="protein sequence ID" value="OGF26527.1"/>
    <property type="molecule type" value="Genomic_DNA"/>
</dbReference>
<comment type="caution">
    <text evidence="1">The sequence shown here is derived from an EMBL/GenBank/DDBJ whole genome shotgun (WGS) entry which is preliminary data.</text>
</comment>
<organism evidence="1 2">
    <name type="scientific">Candidatus Falkowbacteria bacterium RIFOXYA2_FULL_47_9</name>
    <dbReference type="NCBI Taxonomy" id="1797995"/>
    <lineage>
        <taxon>Bacteria</taxon>
        <taxon>Candidatus Falkowiibacteriota</taxon>
    </lineage>
</organism>
<evidence type="ECO:0000313" key="2">
    <source>
        <dbReference type="Proteomes" id="UP000178925"/>
    </source>
</evidence>
<proteinExistence type="predicted"/>
<dbReference type="Proteomes" id="UP000178925">
    <property type="component" value="Unassembled WGS sequence"/>
</dbReference>
<accession>A0A1F5SIK1</accession>
<name>A0A1F5SIK1_9BACT</name>
<sequence>MDREALENLAGNIGQTGNEKIAMRNLDVIFFYIRDAQIIREQIELMPIAIGIEAARPTKSHSLDISAMAETITRIDTALARRPLYKAAQKKYGHLVPPDDLAACSLDTYLFACYIKHMR</sequence>
<dbReference type="AlphaFoldDB" id="A0A1F5SIK1"/>
<reference evidence="1 2" key="1">
    <citation type="journal article" date="2016" name="Nat. Commun.">
        <title>Thousands of microbial genomes shed light on interconnected biogeochemical processes in an aquifer system.</title>
        <authorList>
            <person name="Anantharaman K."/>
            <person name="Brown C.T."/>
            <person name="Hug L.A."/>
            <person name="Sharon I."/>
            <person name="Castelle C.J."/>
            <person name="Probst A.J."/>
            <person name="Thomas B.C."/>
            <person name="Singh A."/>
            <person name="Wilkins M.J."/>
            <person name="Karaoz U."/>
            <person name="Brodie E.L."/>
            <person name="Williams K.H."/>
            <person name="Hubbard S.S."/>
            <person name="Banfield J.F."/>
        </authorList>
    </citation>
    <scope>NUCLEOTIDE SEQUENCE [LARGE SCALE GENOMIC DNA]</scope>
</reference>